<organism evidence="1">
    <name type="scientific">marine sediment metagenome</name>
    <dbReference type="NCBI Taxonomy" id="412755"/>
    <lineage>
        <taxon>unclassified sequences</taxon>
        <taxon>metagenomes</taxon>
        <taxon>ecological metagenomes</taxon>
    </lineage>
</organism>
<dbReference type="EMBL" id="BARV01013249">
    <property type="protein sequence ID" value="GAI13255.1"/>
    <property type="molecule type" value="Genomic_DNA"/>
</dbReference>
<feature type="non-terminal residue" evidence="1">
    <location>
        <position position="43"/>
    </location>
</feature>
<accession>X1MEZ3</accession>
<evidence type="ECO:0000313" key="1">
    <source>
        <dbReference type="EMBL" id="GAI13255.1"/>
    </source>
</evidence>
<comment type="caution">
    <text evidence="1">The sequence shown here is derived from an EMBL/GenBank/DDBJ whole genome shotgun (WGS) entry which is preliminary data.</text>
</comment>
<proteinExistence type="predicted"/>
<name>X1MEZ3_9ZZZZ</name>
<gene>
    <name evidence="1" type="ORF">S06H3_24055</name>
</gene>
<dbReference type="AlphaFoldDB" id="X1MEZ3"/>
<protein>
    <submittedName>
        <fullName evidence="1">Uncharacterized protein</fullName>
    </submittedName>
</protein>
<reference evidence="1" key="1">
    <citation type="journal article" date="2014" name="Front. Microbiol.">
        <title>High frequency of phylogenetically diverse reductive dehalogenase-homologous genes in deep subseafloor sedimentary metagenomes.</title>
        <authorList>
            <person name="Kawai M."/>
            <person name="Futagami T."/>
            <person name="Toyoda A."/>
            <person name="Takaki Y."/>
            <person name="Nishi S."/>
            <person name="Hori S."/>
            <person name="Arai W."/>
            <person name="Tsubouchi T."/>
            <person name="Morono Y."/>
            <person name="Uchiyama I."/>
            <person name="Ito T."/>
            <person name="Fujiyama A."/>
            <person name="Inagaki F."/>
            <person name="Takami H."/>
        </authorList>
    </citation>
    <scope>NUCLEOTIDE SEQUENCE</scope>
    <source>
        <strain evidence="1">Expedition CK06-06</strain>
    </source>
</reference>
<sequence length="43" mass="4902">MKFLSEKEIYGFCGSTTIAYGPVAPPSSEADLLIKYFFEYMKQ</sequence>